<dbReference type="InterPro" id="IPR003615">
    <property type="entry name" value="HNH_nuc"/>
</dbReference>
<dbReference type="GO" id="GO:0004519">
    <property type="term" value="F:endonuclease activity"/>
    <property type="evidence" value="ECO:0007669"/>
    <property type="project" value="UniProtKB-KW"/>
</dbReference>
<keyword evidence="1" id="KW-0255">Endonuclease</keyword>
<keyword evidence="1" id="KW-0540">Nuclease</keyword>
<evidence type="ECO:0000313" key="1">
    <source>
        <dbReference type="EMBL" id="QAU51592.1"/>
    </source>
</evidence>
<dbReference type="CDD" id="cd00085">
    <property type="entry name" value="HNHc"/>
    <property type="match status" value="1"/>
</dbReference>
<dbReference type="SMART" id="SM00507">
    <property type="entry name" value="HNHc"/>
    <property type="match status" value="1"/>
</dbReference>
<organism evidence="1 2">
    <name type="scientific">Corynebacterium pelargi</name>
    <dbReference type="NCBI Taxonomy" id="1471400"/>
    <lineage>
        <taxon>Bacteria</taxon>
        <taxon>Bacillati</taxon>
        <taxon>Actinomycetota</taxon>
        <taxon>Actinomycetes</taxon>
        <taxon>Mycobacteriales</taxon>
        <taxon>Corynebacteriaceae</taxon>
        <taxon>Corynebacterium</taxon>
    </lineage>
</organism>
<dbReference type="Proteomes" id="UP000288929">
    <property type="component" value="Chromosome"/>
</dbReference>
<reference evidence="1 2" key="1">
    <citation type="submission" date="2019-01" db="EMBL/GenBank/DDBJ databases">
        <authorList>
            <person name="Ruckert C."/>
            <person name="Busche T."/>
            <person name="Kalinowski J."/>
        </authorList>
    </citation>
    <scope>NUCLEOTIDE SEQUENCE [LARGE SCALE GENOMIC DNA]</scope>
    <source>
        <strain evidence="1 2">136/3</strain>
    </source>
</reference>
<accession>A0A410W6K8</accession>
<dbReference type="AlphaFoldDB" id="A0A410W6K8"/>
<dbReference type="Gene3D" id="1.10.30.50">
    <property type="match status" value="1"/>
</dbReference>
<dbReference type="KEGG" id="cpeg:CPELA_01465"/>
<dbReference type="EMBL" id="CP035299">
    <property type="protein sequence ID" value="QAU51592.1"/>
    <property type="molecule type" value="Genomic_DNA"/>
</dbReference>
<dbReference type="GO" id="GO:0008270">
    <property type="term" value="F:zinc ion binding"/>
    <property type="evidence" value="ECO:0007669"/>
    <property type="project" value="InterPro"/>
</dbReference>
<dbReference type="InterPro" id="IPR002711">
    <property type="entry name" value="HNH"/>
</dbReference>
<dbReference type="OrthoDB" id="4413566at2"/>
<dbReference type="RefSeq" id="WP_128889158.1">
    <property type="nucleotide sequence ID" value="NZ_BMCX01000004.1"/>
</dbReference>
<proteinExistence type="predicted"/>
<keyword evidence="1" id="KW-0378">Hydrolase</keyword>
<sequence length="339" mass="38320">MQANYKICDFDDELAQQGAFIRRYEYLMWEQATPEVAGTNWEWEARDVGASLGMSDQAVLNRFLAVYTLQQMPKLMAVFRRYWHLDMRRILAISSALNFVEDAEAYDEALADFLTPRVENEDIPSPRKIRAFIAGLVEVPTPVEEEDQIWTRSNGDGRVAIGVITSTATAELIRQTLREKSASSERPLGELFLELIGGKVTINVYENTAGKLCRASGARFSHVEATWLREQAARRLLQRDEATNAYRFTPRMRAYIAGRDGHCRYPGCQVPEYACDIDHVVEFDRGGATSPTNAQMLCRRHHNLKTTKQVQCQIDEHAAVTWQLGQHSVTTLPGGPIPP</sequence>
<protein>
    <submittedName>
        <fullName evidence="1">HNH endonuclease</fullName>
    </submittedName>
</protein>
<gene>
    <name evidence="1" type="ORF">CPELA_01465</name>
</gene>
<dbReference type="Pfam" id="PF01844">
    <property type="entry name" value="HNH"/>
    <property type="match status" value="1"/>
</dbReference>
<keyword evidence="2" id="KW-1185">Reference proteome</keyword>
<dbReference type="GO" id="GO:0003676">
    <property type="term" value="F:nucleic acid binding"/>
    <property type="evidence" value="ECO:0007669"/>
    <property type="project" value="InterPro"/>
</dbReference>
<name>A0A410W6K8_9CORY</name>
<evidence type="ECO:0000313" key="2">
    <source>
        <dbReference type="Proteomes" id="UP000288929"/>
    </source>
</evidence>